<dbReference type="SMART" id="SM00382">
    <property type="entry name" value="AAA"/>
    <property type="match status" value="1"/>
</dbReference>
<feature type="domain" description="ABC transporter" evidence="3">
    <location>
        <begin position="4"/>
        <end position="251"/>
    </location>
</feature>
<dbReference type="Gene3D" id="3.40.50.300">
    <property type="entry name" value="P-loop containing nucleotide triphosphate hydrolases"/>
    <property type="match status" value="1"/>
</dbReference>
<dbReference type="STRING" id="89093.SAMN04488558_101180"/>
<reference evidence="4 5" key="1">
    <citation type="submission" date="2016-10" db="EMBL/GenBank/DDBJ databases">
        <authorList>
            <person name="de Groot N.N."/>
        </authorList>
    </citation>
    <scope>NUCLEOTIDE SEQUENCE [LARGE SCALE GENOMIC DNA]</scope>
    <source>
        <strain evidence="4 5">DSM 15695</strain>
    </source>
</reference>
<dbReference type="Proteomes" id="UP000198833">
    <property type="component" value="Unassembled WGS sequence"/>
</dbReference>
<dbReference type="SUPFAM" id="SSF52540">
    <property type="entry name" value="P-loop containing nucleoside triphosphate hydrolases"/>
    <property type="match status" value="1"/>
</dbReference>
<evidence type="ECO:0000256" key="2">
    <source>
        <dbReference type="ARBA" id="ARBA00022840"/>
    </source>
</evidence>
<accession>A0A1H8Z903</accession>
<dbReference type="InterPro" id="IPR003439">
    <property type="entry name" value="ABC_transporter-like_ATP-bd"/>
</dbReference>
<dbReference type="InterPro" id="IPR050107">
    <property type="entry name" value="ABC_carbohydrate_import_ATPase"/>
</dbReference>
<name>A0A1H8Z903_9LACT</name>
<dbReference type="PANTHER" id="PTHR43790">
    <property type="entry name" value="CARBOHYDRATE TRANSPORT ATP-BINDING PROTEIN MG119-RELATED"/>
    <property type="match status" value="1"/>
</dbReference>
<dbReference type="AlphaFoldDB" id="A0A1H8Z903"/>
<dbReference type="GO" id="GO:0016887">
    <property type="term" value="F:ATP hydrolysis activity"/>
    <property type="evidence" value="ECO:0007669"/>
    <property type="project" value="InterPro"/>
</dbReference>
<dbReference type="OrthoDB" id="9776369at2"/>
<dbReference type="PANTHER" id="PTHR43790:SF8">
    <property type="entry name" value="SUGAR ABC TRANSPORTER ATP-BINDING PROTEIN"/>
    <property type="match status" value="1"/>
</dbReference>
<keyword evidence="1" id="KW-0547">Nucleotide-binding</keyword>
<evidence type="ECO:0000313" key="4">
    <source>
        <dbReference type="EMBL" id="SEP60737.1"/>
    </source>
</evidence>
<evidence type="ECO:0000313" key="5">
    <source>
        <dbReference type="Proteomes" id="UP000198833"/>
    </source>
</evidence>
<dbReference type="GO" id="GO:0005524">
    <property type="term" value="F:ATP binding"/>
    <property type="evidence" value="ECO:0007669"/>
    <property type="project" value="UniProtKB-KW"/>
</dbReference>
<sequence>MATLRINHLHKSFINKFGERIAGLHDINLRVGEGEIVGIVGTNGAGKSTLMNCLTGQIPIDSGQIFIDEEQVDRWGQIKLAKYIGRVFQDPRLGTAPRMTVFENLMLAKKRGQARTLKRSLTPTNYQELQDYLSQFHLNLDQRLDLPIENLSGGQRQIIALMMATLQKPKILILDEHTAALDPRTAKQVMQMSYQMIRQLNLTSFMITHQLQDALDYSDRLLVLHQGRIVNQYAKDDLASLTTTDLFRRLEELMETDR</sequence>
<gene>
    <name evidence="4" type="ORF">SAMN04488558_101180</name>
</gene>
<protein>
    <submittedName>
        <fullName evidence="4">Putative ABC transport system ATP-binding protein</fullName>
    </submittedName>
</protein>
<proteinExistence type="predicted"/>
<dbReference type="InterPro" id="IPR027417">
    <property type="entry name" value="P-loop_NTPase"/>
</dbReference>
<dbReference type="InterPro" id="IPR003593">
    <property type="entry name" value="AAA+_ATPase"/>
</dbReference>
<keyword evidence="2 4" id="KW-0067">ATP-binding</keyword>
<dbReference type="RefSeq" id="WP_092569828.1">
    <property type="nucleotide sequence ID" value="NZ_CALUDV010000027.1"/>
</dbReference>
<keyword evidence="5" id="KW-1185">Reference proteome</keyword>
<organism evidence="4 5">
    <name type="scientific">Ignavigranum ruoffiae</name>
    <dbReference type="NCBI Taxonomy" id="89093"/>
    <lineage>
        <taxon>Bacteria</taxon>
        <taxon>Bacillati</taxon>
        <taxon>Bacillota</taxon>
        <taxon>Bacilli</taxon>
        <taxon>Lactobacillales</taxon>
        <taxon>Aerococcaceae</taxon>
        <taxon>Ignavigranum</taxon>
    </lineage>
</organism>
<evidence type="ECO:0000259" key="3">
    <source>
        <dbReference type="PROSITE" id="PS50893"/>
    </source>
</evidence>
<dbReference type="Pfam" id="PF00005">
    <property type="entry name" value="ABC_tran"/>
    <property type="match status" value="1"/>
</dbReference>
<evidence type="ECO:0000256" key="1">
    <source>
        <dbReference type="ARBA" id="ARBA00022741"/>
    </source>
</evidence>
<dbReference type="PROSITE" id="PS50893">
    <property type="entry name" value="ABC_TRANSPORTER_2"/>
    <property type="match status" value="1"/>
</dbReference>
<dbReference type="EMBL" id="FOEN01000001">
    <property type="protein sequence ID" value="SEP60737.1"/>
    <property type="molecule type" value="Genomic_DNA"/>
</dbReference>